<dbReference type="OrthoDB" id="10259892at2759"/>
<dbReference type="InParanoid" id="A0A151Z8D7"/>
<dbReference type="InterPro" id="IPR008991">
    <property type="entry name" value="Translation_prot_SH3-like_sf"/>
</dbReference>
<evidence type="ECO:0000259" key="1">
    <source>
        <dbReference type="Pfam" id="PF08207"/>
    </source>
</evidence>
<dbReference type="STRING" id="361077.A0A151Z8D7"/>
<reference evidence="2 3" key="1">
    <citation type="submission" date="2015-12" db="EMBL/GenBank/DDBJ databases">
        <title>Dictyostelia acquired genes for synthesis and detection of signals that induce cell-type specialization by lateral gene transfer from prokaryotes.</title>
        <authorList>
            <person name="Gloeckner G."/>
            <person name="Schaap P."/>
        </authorList>
    </citation>
    <scope>NUCLEOTIDE SEQUENCE [LARGE SCALE GENOMIC DNA]</scope>
    <source>
        <strain evidence="2 3">TK</strain>
    </source>
</reference>
<dbReference type="AlphaFoldDB" id="A0A151Z8D7"/>
<sequence length="221" mass="25147">MISLFRNSASSNIFKNTIISSIRNDMIQYSKRFYEMEASDLKKGMYIEYKGKLLETQKVTHQKVAMRGGFILADFKNLVDGSKFSHKFRSAEELEAVELFVKTAQYVGSEKNKLKLKITDGGEEEDEILEISDLAALGCYPSYFKYLPADSEYQLKEHNGKVLEFKGPGEVEMTVTSIEDLKNNLVLHFENGRTSKAPSYLAVGDRVTIRLPDEVFITKLK</sequence>
<dbReference type="PANTHER" id="PTHR30053:SF14">
    <property type="entry name" value="TRANSLATION ELONGATION FACTOR KOW-LIKE DOMAIN-CONTAINING PROTEIN"/>
    <property type="match status" value="1"/>
</dbReference>
<comment type="caution">
    <text evidence="2">The sequence shown here is derived from an EMBL/GenBank/DDBJ whole genome shotgun (WGS) entry which is preliminary data.</text>
</comment>
<dbReference type="PANTHER" id="PTHR30053">
    <property type="entry name" value="ELONGATION FACTOR P"/>
    <property type="match status" value="1"/>
</dbReference>
<dbReference type="GO" id="GO:0003746">
    <property type="term" value="F:translation elongation factor activity"/>
    <property type="evidence" value="ECO:0007669"/>
    <property type="project" value="TreeGrafter"/>
</dbReference>
<name>A0A151Z8D7_TIELA</name>
<evidence type="ECO:0000313" key="2">
    <source>
        <dbReference type="EMBL" id="KYQ90211.1"/>
    </source>
</evidence>
<organism evidence="2 3">
    <name type="scientific">Tieghemostelium lacteum</name>
    <name type="common">Slime mold</name>
    <name type="synonym">Dictyostelium lacteum</name>
    <dbReference type="NCBI Taxonomy" id="361077"/>
    <lineage>
        <taxon>Eukaryota</taxon>
        <taxon>Amoebozoa</taxon>
        <taxon>Evosea</taxon>
        <taxon>Eumycetozoa</taxon>
        <taxon>Dictyostelia</taxon>
        <taxon>Dictyosteliales</taxon>
        <taxon>Raperosteliaceae</taxon>
        <taxon>Tieghemostelium</taxon>
    </lineage>
</organism>
<dbReference type="SUPFAM" id="SSF50104">
    <property type="entry name" value="Translation proteins SH3-like domain"/>
    <property type="match status" value="1"/>
</dbReference>
<keyword evidence="3" id="KW-1185">Reference proteome</keyword>
<proteinExistence type="predicted"/>
<dbReference type="EMBL" id="LODT01000037">
    <property type="protein sequence ID" value="KYQ90211.1"/>
    <property type="molecule type" value="Genomic_DNA"/>
</dbReference>
<gene>
    <name evidence="2" type="ORF">DLAC_08812</name>
</gene>
<dbReference type="InterPro" id="IPR020599">
    <property type="entry name" value="Transl_elong_fac_P/YeiP"/>
</dbReference>
<evidence type="ECO:0000313" key="3">
    <source>
        <dbReference type="Proteomes" id="UP000076078"/>
    </source>
</evidence>
<dbReference type="Proteomes" id="UP000076078">
    <property type="component" value="Unassembled WGS sequence"/>
</dbReference>
<protein>
    <recommendedName>
        <fullName evidence="1">Translation elongation factor KOW-like domain-containing protein</fullName>
    </recommendedName>
</protein>
<dbReference type="Gene3D" id="2.30.30.30">
    <property type="match status" value="1"/>
</dbReference>
<dbReference type="InterPro" id="IPR013185">
    <property type="entry name" value="Transl_elong_KOW-like"/>
</dbReference>
<accession>A0A151Z8D7</accession>
<feature type="domain" description="Translation elongation factor KOW-like" evidence="1">
    <location>
        <begin position="37"/>
        <end position="93"/>
    </location>
</feature>
<dbReference type="Pfam" id="PF08207">
    <property type="entry name" value="EFP_N"/>
    <property type="match status" value="1"/>
</dbReference>
<dbReference type="GO" id="GO:0005737">
    <property type="term" value="C:cytoplasm"/>
    <property type="evidence" value="ECO:0007669"/>
    <property type="project" value="TreeGrafter"/>
</dbReference>
<dbReference type="OMA" id="ENGRSCK"/>
<dbReference type="FunCoup" id="A0A151Z8D7">
    <property type="interactions" value="55"/>
</dbReference>
<dbReference type="InterPro" id="IPR014722">
    <property type="entry name" value="Rib_uL2_dom2"/>
</dbReference>